<accession>A0A6J4SAT5</accession>
<keyword evidence="3" id="KW-0460">Magnesium</keyword>
<dbReference type="AlphaFoldDB" id="A0A6J4SAT5"/>
<dbReference type="InterPro" id="IPR037143">
    <property type="entry name" value="4-PPantetheinyl_Trfase_dom_sf"/>
</dbReference>
<dbReference type="GO" id="GO:0006633">
    <property type="term" value="P:fatty acid biosynthetic process"/>
    <property type="evidence" value="ECO:0007669"/>
    <property type="project" value="InterPro"/>
</dbReference>
<keyword evidence="2" id="KW-0479">Metal-binding</keyword>
<dbReference type="SUPFAM" id="SSF56214">
    <property type="entry name" value="4'-phosphopantetheinyl transferase"/>
    <property type="match status" value="1"/>
</dbReference>
<sequence length="112" mass="12231">MPVGIDLLEIERMEQALERRPGLALRLFTDGERAYAARRARPGQHLAARFCAKEAVAKALRLEVWSHHDIEVVGEGAQTQVALHGALRELGVQVDISMTHSKATAGAVALVR</sequence>
<feature type="domain" description="4'-phosphopantetheinyl transferase" evidence="4">
    <location>
        <begin position="2"/>
        <end position="71"/>
    </location>
</feature>
<dbReference type="GO" id="GO:0000287">
    <property type="term" value="F:magnesium ion binding"/>
    <property type="evidence" value="ECO:0007669"/>
    <property type="project" value="InterPro"/>
</dbReference>
<evidence type="ECO:0000259" key="4">
    <source>
        <dbReference type="Pfam" id="PF01648"/>
    </source>
</evidence>
<reference evidence="5" key="1">
    <citation type="submission" date="2020-02" db="EMBL/GenBank/DDBJ databases">
        <authorList>
            <person name="Meier V. D."/>
        </authorList>
    </citation>
    <scope>NUCLEOTIDE SEQUENCE</scope>
    <source>
        <strain evidence="5">AVDCRST_MAG67</strain>
    </source>
</reference>
<dbReference type="InterPro" id="IPR004568">
    <property type="entry name" value="Ppantetheine-prot_Trfase_dom"/>
</dbReference>
<dbReference type="Pfam" id="PF01648">
    <property type="entry name" value="ACPS"/>
    <property type="match status" value="1"/>
</dbReference>
<dbReference type="InterPro" id="IPR008278">
    <property type="entry name" value="4-PPantetheinyl_Trfase_dom"/>
</dbReference>
<protein>
    <submittedName>
        <fullName evidence="5">Holo-[acyl-carrier protein] synthase</fullName>
        <ecNumber evidence="5">2.7.8.7</ecNumber>
    </submittedName>
</protein>
<organism evidence="5">
    <name type="scientific">uncultured Solirubrobacteraceae bacterium</name>
    <dbReference type="NCBI Taxonomy" id="1162706"/>
    <lineage>
        <taxon>Bacteria</taxon>
        <taxon>Bacillati</taxon>
        <taxon>Actinomycetota</taxon>
        <taxon>Thermoleophilia</taxon>
        <taxon>Solirubrobacterales</taxon>
        <taxon>Solirubrobacteraceae</taxon>
        <taxon>environmental samples</taxon>
    </lineage>
</organism>
<gene>
    <name evidence="5" type="ORF">AVDCRST_MAG67-1501</name>
</gene>
<keyword evidence="1 5" id="KW-0808">Transferase</keyword>
<evidence type="ECO:0000256" key="1">
    <source>
        <dbReference type="ARBA" id="ARBA00022679"/>
    </source>
</evidence>
<evidence type="ECO:0000256" key="3">
    <source>
        <dbReference type="ARBA" id="ARBA00022842"/>
    </source>
</evidence>
<evidence type="ECO:0000256" key="2">
    <source>
        <dbReference type="ARBA" id="ARBA00022723"/>
    </source>
</evidence>
<dbReference type="Gene3D" id="3.90.470.20">
    <property type="entry name" value="4'-phosphopantetheinyl transferase domain"/>
    <property type="match status" value="1"/>
</dbReference>
<dbReference type="EMBL" id="CADCVQ010000067">
    <property type="protein sequence ID" value="CAA9493490.1"/>
    <property type="molecule type" value="Genomic_DNA"/>
</dbReference>
<dbReference type="EC" id="2.7.8.7" evidence="5"/>
<dbReference type="NCBIfam" id="TIGR00556">
    <property type="entry name" value="pantethn_trn"/>
    <property type="match status" value="1"/>
</dbReference>
<evidence type="ECO:0000313" key="5">
    <source>
        <dbReference type="EMBL" id="CAA9493490.1"/>
    </source>
</evidence>
<name>A0A6J4SAT5_9ACTN</name>
<dbReference type="GO" id="GO:0008897">
    <property type="term" value="F:holo-[acyl-carrier-protein] synthase activity"/>
    <property type="evidence" value="ECO:0007669"/>
    <property type="project" value="UniProtKB-EC"/>
</dbReference>
<proteinExistence type="predicted"/>